<evidence type="ECO:0000313" key="2">
    <source>
        <dbReference type="EMBL" id="KAA8902827.1"/>
    </source>
</evidence>
<accession>A0A642UR47</accession>
<name>A0A642UR47_DIURU</name>
<dbReference type="Gene3D" id="3.30.1050.10">
    <property type="entry name" value="SCP2 sterol-binding domain"/>
    <property type="match status" value="1"/>
</dbReference>
<keyword evidence="3" id="KW-1185">Reference proteome</keyword>
<dbReference type="EMBL" id="SWFT01000082">
    <property type="protein sequence ID" value="KAA8902827.1"/>
    <property type="molecule type" value="Genomic_DNA"/>
</dbReference>
<gene>
    <name evidence="2" type="ORF">DIURU_002723</name>
</gene>
<dbReference type="AlphaFoldDB" id="A0A642UR47"/>
<dbReference type="GeneID" id="54781374"/>
<evidence type="ECO:0000313" key="3">
    <source>
        <dbReference type="Proteomes" id="UP000449547"/>
    </source>
</evidence>
<dbReference type="PANTHER" id="PTHR10094:SF25">
    <property type="entry name" value="SCP2 STEROL-BINDING DOMAIN-CONTAINING PROTEIN 1"/>
    <property type="match status" value="1"/>
</dbReference>
<evidence type="ECO:0000259" key="1">
    <source>
        <dbReference type="Pfam" id="PF02036"/>
    </source>
</evidence>
<sequence length="127" mass="13763">MSGLAADGFEAGPSFELLYTALRDDTLRQKAVNGVKAVIVITLKNTTGKTQSWLLELKNQGTVEKVAEVPPNDVQLLLTDIDFVKLVTGESSGQELFMSGKLKVKGNAMKASAIDTVFRQLDPRPNL</sequence>
<dbReference type="Pfam" id="PF02036">
    <property type="entry name" value="SCP2"/>
    <property type="match status" value="1"/>
</dbReference>
<dbReference type="OMA" id="NNEANPQ"/>
<dbReference type="VEuPathDB" id="FungiDB:DIURU_002723"/>
<dbReference type="SUPFAM" id="SSF55718">
    <property type="entry name" value="SCP-like"/>
    <property type="match status" value="1"/>
</dbReference>
<comment type="caution">
    <text evidence="2">The sequence shown here is derived from an EMBL/GenBank/DDBJ whole genome shotgun (WGS) entry which is preliminary data.</text>
</comment>
<dbReference type="RefSeq" id="XP_034012575.1">
    <property type="nucleotide sequence ID" value="XM_034155406.1"/>
</dbReference>
<protein>
    <recommendedName>
        <fullName evidence="1">SCP2 domain-containing protein</fullName>
    </recommendedName>
</protein>
<reference evidence="2 3" key="1">
    <citation type="submission" date="2019-07" db="EMBL/GenBank/DDBJ databases">
        <title>Genome assembly of two rare yeast pathogens: Diutina rugosa and Trichomonascus ciferrii.</title>
        <authorList>
            <person name="Mixao V."/>
            <person name="Saus E."/>
            <person name="Hansen A."/>
            <person name="Lass-Flor C."/>
            <person name="Gabaldon T."/>
        </authorList>
    </citation>
    <scope>NUCLEOTIDE SEQUENCE [LARGE SCALE GENOMIC DNA]</scope>
    <source>
        <strain evidence="2 3">CBS 613</strain>
    </source>
</reference>
<feature type="domain" description="SCP2" evidence="1">
    <location>
        <begin position="22"/>
        <end position="118"/>
    </location>
</feature>
<dbReference type="PANTHER" id="PTHR10094">
    <property type="entry name" value="STEROL CARRIER PROTEIN 2 SCP-2 FAMILY PROTEIN"/>
    <property type="match status" value="1"/>
</dbReference>
<dbReference type="GO" id="GO:0005829">
    <property type="term" value="C:cytosol"/>
    <property type="evidence" value="ECO:0007669"/>
    <property type="project" value="TreeGrafter"/>
</dbReference>
<organism evidence="2 3">
    <name type="scientific">Diutina rugosa</name>
    <name type="common">Yeast</name>
    <name type="synonym">Candida rugosa</name>
    <dbReference type="NCBI Taxonomy" id="5481"/>
    <lineage>
        <taxon>Eukaryota</taxon>
        <taxon>Fungi</taxon>
        <taxon>Dikarya</taxon>
        <taxon>Ascomycota</taxon>
        <taxon>Saccharomycotina</taxon>
        <taxon>Pichiomycetes</taxon>
        <taxon>Debaryomycetaceae</taxon>
        <taxon>Diutina</taxon>
    </lineage>
</organism>
<dbReference type="OrthoDB" id="10265837at2759"/>
<dbReference type="InterPro" id="IPR003033">
    <property type="entry name" value="SCP2_sterol-bd_dom"/>
</dbReference>
<dbReference type="InterPro" id="IPR036527">
    <property type="entry name" value="SCP2_sterol-bd_dom_sf"/>
</dbReference>
<dbReference type="Proteomes" id="UP000449547">
    <property type="component" value="Unassembled WGS sequence"/>
</dbReference>
<proteinExistence type="predicted"/>